<feature type="compositionally biased region" description="Polar residues" evidence="1">
    <location>
        <begin position="137"/>
        <end position="149"/>
    </location>
</feature>
<proteinExistence type="predicted"/>
<protein>
    <submittedName>
        <fullName evidence="2">Uncharacterized protein</fullName>
    </submittedName>
</protein>
<keyword evidence="3" id="KW-1185">Reference proteome</keyword>
<feature type="compositionally biased region" description="Low complexity" evidence="1">
    <location>
        <begin position="121"/>
        <end position="136"/>
    </location>
</feature>
<feature type="compositionally biased region" description="Basic and acidic residues" evidence="1">
    <location>
        <begin position="1016"/>
        <end position="1029"/>
    </location>
</feature>
<gene>
    <name evidence="2" type="ORF">BGZ96_011334</name>
</gene>
<dbReference type="EMBL" id="JAAAIM010000079">
    <property type="protein sequence ID" value="KAG0295624.1"/>
    <property type="molecule type" value="Genomic_DNA"/>
</dbReference>
<evidence type="ECO:0000256" key="1">
    <source>
        <dbReference type="SAM" id="MobiDB-lite"/>
    </source>
</evidence>
<feature type="compositionally biased region" description="Basic and acidic residues" evidence="1">
    <location>
        <begin position="150"/>
        <end position="170"/>
    </location>
</feature>
<comment type="caution">
    <text evidence="2">The sequence shown here is derived from an EMBL/GenBank/DDBJ whole genome shotgun (WGS) entry which is preliminary data.</text>
</comment>
<feature type="compositionally biased region" description="Polar residues" evidence="1">
    <location>
        <begin position="209"/>
        <end position="226"/>
    </location>
</feature>
<feature type="region of interest" description="Disordered" evidence="1">
    <location>
        <begin position="117"/>
        <end position="197"/>
    </location>
</feature>
<feature type="compositionally biased region" description="Polar residues" evidence="1">
    <location>
        <begin position="174"/>
        <end position="185"/>
    </location>
</feature>
<sequence length="1029" mass="114784">MRQEFPDPSSPFNEASDLDDLVSYESEDLHDYSSDSDLPSYTTDIDRHDDDDSALTSSSSSSPRHDESTTTASTVPAIAATDDSALLALASLQLEQGPPLRFPVQPISLALAQDDLMTPDSDSTQQQQIQSVQSASNTDGNNNNTQPVQDNKDGKRERDEHDFLLIDPRDAIASVSSVARPSNATDSHRQQDQHGPEAIPETVNENAATSLDTTPNNAARQESRSMGDQVLPAGQQATTRAAQLHAEVPSSEETIAHLSTSSTSSDASASHVVAATTRVYQPSTVAAPPEQSALESPESTGDHRSLRIMITGRDLTDDASTRIQENITTNFILQHKHQHISGIPRPDFVTESAGSAALNVAQNESTDLCVYVLPASGPTRHDAQTILQFAQVLLPLLVLVSTDDYLNPFTAIDLRQQLATHLRQPGSRRANPTFNQQVHIILHSCFTMQDLISIHIQRLIDGSTPIQASMFDPLCERWRAGKEFVNQGLYTGFIWRAKLQDRLTAGVGVFFVALTVILAVLVGTNMGSSVFSQPSHAFVRQIDYVQSGRMGVAHVDFLTAKGTPYKGKHQHPFHVRILGDDKVWTVRGAPTDSTPGVGDPIVQDLGNGTFKIYVALLRKRHPRGAPTDAPLSSWLCPTKTQHFMHIWFANGTRVPLTPRELVWPKRVVVPPTDRVKSGEDQIGDFKSSSCPGLRDNHRSNCNCRGRSRNTKAAPIPKLEKIDDFEDDEDEDATQMWKDQLQRLSAPMVKHLSNSTVKWVSQQWGLLQPVLCDVHDMTNNALSYTLHSAKRLFFLFSSWMDQVFGRQDYLATRSQDILTRAHKGAHQLKDRFFQRCSKGKKHNKDRKEQQKDLTVLLDEQFQSLKRTGQAAAEAAKLPTAETVLQKMDDLMVEVEGQVGKFLKSKRVQAMVERVNAEEILKRADKVLADAEDRMEKVWKTDMVQDVHQRAAKKVEKVLQTQFAQDVNKQVAKVMKSKVVKDAGDRLQRKVDHLAATPAGKKWIQRMEAHHRLRKGKRQEDKKPWEWFRKR</sequence>
<evidence type="ECO:0000313" key="3">
    <source>
        <dbReference type="Proteomes" id="UP001194696"/>
    </source>
</evidence>
<accession>A0ABQ7KBB5</accession>
<dbReference type="Proteomes" id="UP001194696">
    <property type="component" value="Unassembled WGS sequence"/>
</dbReference>
<name>A0ABQ7KBB5_9FUNG</name>
<feature type="region of interest" description="Disordered" evidence="1">
    <location>
        <begin position="1"/>
        <end position="77"/>
    </location>
</feature>
<feature type="region of interest" description="Disordered" evidence="1">
    <location>
        <begin position="209"/>
        <end position="264"/>
    </location>
</feature>
<feature type="region of interest" description="Disordered" evidence="1">
    <location>
        <begin position="1008"/>
        <end position="1029"/>
    </location>
</feature>
<feature type="region of interest" description="Disordered" evidence="1">
    <location>
        <begin position="283"/>
        <end position="302"/>
    </location>
</feature>
<organism evidence="2 3">
    <name type="scientific">Linnemannia gamsii</name>
    <dbReference type="NCBI Taxonomy" id="64522"/>
    <lineage>
        <taxon>Eukaryota</taxon>
        <taxon>Fungi</taxon>
        <taxon>Fungi incertae sedis</taxon>
        <taxon>Mucoromycota</taxon>
        <taxon>Mortierellomycotina</taxon>
        <taxon>Mortierellomycetes</taxon>
        <taxon>Mortierellales</taxon>
        <taxon>Mortierellaceae</taxon>
        <taxon>Linnemannia</taxon>
    </lineage>
</organism>
<feature type="compositionally biased region" description="Acidic residues" evidence="1">
    <location>
        <begin position="16"/>
        <end position="26"/>
    </location>
</feature>
<feature type="compositionally biased region" description="Basic and acidic residues" evidence="1">
    <location>
        <begin position="186"/>
        <end position="195"/>
    </location>
</feature>
<reference evidence="2 3" key="1">
    <citation type="journal article" date="2020" name="Fungal Divers.">
        <title>Resolving the Mortierellaceae phylogeny through synthesis of multi-gene phylogenetics and phylogenomics.</title>
        <authorList>
            <person name="Vandepol N."/>
            <person name="Liber J."/>
            <person name="Desiro A."/>
            <person name="Na H."/>
            <person name="Kennedy M."/>
            <person name="Barry K."/>
            <person name="Grigoriev I.V."/>
            <person name="Miller A.N."/>
            <person name="O'Donnell K."/>
            <person name="Stajich J.E."/>
            <person name="Bonito G."/>
        </authorList>
    </citation>
    <scope>NUCLEOTIDE SEQUENCE [LARGE SCALE GENOMIC DNA]</scope>
    <source>
        <strain evidence="2 3">AD045</strain>
    </source>
</reference>
<evidence type="ECO:0000313" key="2">
    <source>
        <dbReference type="EMBL" id="KAG0295624.1"/>
    </source>
</evidence>